<evidence type="ECO:0000313" key="2">
    <source>
        <dbReference type="Proteomes" id="UP000239388"/>
    </source>
</evidence>
<dbReference type="Proteomes" id="UP000239388">
    <property type="component" value="Unassembled WGS sequence"/>
</dbReference>
<comment type="caution">
    <text evidence="1">The sequence shown here is derived from an EMBL/GenBank/DDBJ whole genome shotgun (WGS) entry which is preliminary data.</text>
</comment>
<accession>A0A2S8G9F3</accession>
<organism evidence="1 2">
    <name type="scientific">Blastopirellula marina</name>
    <dbReference type="NCBI Taxonomy" id="124"/>
    <lineage>
        <taxon>Bacteria</taxon>
        <taxon>Pseudomonadati</taxon>
        <taxon>Planctomycetota</taxon>
        <taxon>Planctomycetia</taxon>
        <taxon>Pirellulales</taxon>
        <taxon>Pirellulaceae</taxon>
        <taxon>Blastopirellula</taxon>
    </lineage>
</organism>
<dbReference type="EMBL" id="PUIB01000007">
    <property type="protein sequence ID" value="PQO40930.1"/>
    <property type="molecule type" value="Genomic_DNA"/>
</dbReference>
<evidence type="ECO:0000313" key="1">
    <source>
        <dbReference type="EMBL" id="PQO40930.1"/>
    </source>
</evidence>
<proteinExistence type="predicted"/>
<sequence length="144" mass="16961">MQISLELIRNVPQTPSFRVAFHGTKERFLLPYPCVHGLTFVNSCTRQTFSWLTSILAIAPLDDFVLRPYDRISFDLPSNINVAPETSLWWIELPPGEYDVHFLYHVERDTNWYDFLRKRSRFADVTPIWRGRLQSNVVRYVVGD</sequence>
<dbReference type="RefSeq" id="WP_105352156.1">
    <property type="nucleotide sequence ID" value="NZ_PUIB01000007.1"/>
</dbReference>
<reference evidence="1 2" key="1">
    <citation type="submission" date="2018-02" db="EMBL/GenBank/DDBJ databases">
        <title>Comparative genomes isolates from brazilian mangrove.</title>
        <authorList>
            <person name="Araujo J.E."/>
            <person name="Taketani R.G."/>
            <person name="Silva M.C.P."/>
            <person name="Loureco M.V."/>
            <person name="Andreote F.D."/>
        </authorList>
    </citation>
    <scope>NUCLEOTIDE SEQUENCE [LARGE SCALE GENOMIC DNA]</scope>
    <source>
        <strain evidence="1 2">NAP PRIS-MGV</strain>
    </source>
</reference>
<protein>
    <submittedName>
        <fullName evidence="1">Uncharacterized protein</fullName>
    </submittedName>
</protein>
<gene>
    <name evidence="1" type="ORF">C5Y98_04950</name>
</gene>
<dbReference type="OrthoDB" id="283738at2"/>
<dbReference type="AlphaFoldDB" id="A0A2S8G9F3"/>
<name>A0A2S8G9F3_9BACT</name>